<dbReference type="Proteomes" id="UP000660454">
    <property type="component" value="Unassembled WGS sequence"/>
</dbReference>
<evidence type="ECO:0000313" key="3">
    <source>
        <dbReference type="Proteomes" id="UP000660454"/>
    </source>
</evidence>
<evidence type="ECO:0000313" key="2">
    <source>
        <dbReference type="EMBL" id="GIH60658.1"/>
    </source>
</evidence>
<keyword evidence="3" id="KW-1185">Reference proteome</keyword>
<sequence length="175" mass="18478">MPGVGVPVAAEGLPGLLVQGRQVRRRTGVEDDQAGTVLADHLVRERLVGGVGGQGGEGPAEAVAHGTQLLLVARDADHTGAGGDERGGDRAPEAPARAGDDGGLEGVRHRRLRRVEELVRYQDPSPEENPASHAKTGGVICVTARMPPLVRRVERLFHGRRRPAGGAVRLRRGEE</sequence>
<feature type="region of interest" description="Disordered" evidence="1">
    <location>
        <begin position="74"/>
        <end position="104"/>
    </location>
</feature>
<evidence type="ECO:0000256" key="1">
    <source>
        <dbReference type="SAM" id="MobiDB-lite"/>
    </source>
</evidence>
<reference evidence="2 3" key="1">
    <citation type="submission" date="2021-01" db="EMBL/GenBank/DDBJ databases">
        <title>Whole genome shotgun sequence of Microbispora siamensis NBRC 104113.</title>
        <authorList>
            <person name="Komaki H."/>
            <person name="Tamura T."/>
        </authorList>
    </citation>
    <scope>NUCLEOTIDE SEQUENCE [LARGE SCALE GENOMIC DNA]</scope>
    <source>
        <strain evidence="2 3">NBRC 104113</strain>
    </source>
</reference>
<proteinExistence type="predicted"/>
<name>A0ABQ4GGV7_9ACTN</name>
<comment type="caution">
    <text evidence="2">The sequence shown here is derived from an EMBL/GenBank/DDBJ whole genome shotgun (WGS) entry which is preliminary data.</text>
</comment>
<accession>A0ABQ4GGV7</accession>
<dbReference type="EMBL" id="BOOF01000005">
    <property type="protein sequence ID" value="GIH60658.1"/>
    <property type="molecule type" value="Genomic_DNA"/>
</dbReference>
<feature type="compositionally biased region" description="Basic and acidic residues" evidence="1">
    <location>
        <begin position="74"/>
        <end position="92"/>
    </location>
</feature>
<protein>
    <submittedName>
        <fullName evidence="2">Uncharacterized protein</fullName>
    </submittedName>
</protein>
<gene>
    <name evidence="2" type="ORF">Msi02_14750</name>
</gene>
<organism evidence="2 3">
    <name type="scientific">Microbispora siamensis</name>
    <dbReference type="NCBI Taxonomy" id="564413"/>
    <lineage>
        <taxon>Bacteria</taxon>
        <taxon>Bacillati</taxon>
        <taxon>Actinomycetota</taxon>
        <taxon>Actinomycetes</taxon>
        <taxon>Streptosporangiales</taxon>
        <taxon>Streptosporangiaceae</taxon>
        <taxon>Microbispora</taxon>
    </lineage>
</organism>